<sequence>MQLTGVADERLPAVDVDVQRGAAARVPRLVLVGADGQLGPGVTAFVGPNGQGKTNLVEAVGYLA</sequence>
<dbReference type="SUPFAM" id="SSF52540">
    <property type="entry name" value="P-loop containing nucleoside triphosphate hydrolases"/>
    <property type="match status" value="1"/>
</dbReference>
<evidence type="ECO:0000313" key="1">
    <source>
        <dbReference type="EMBL" id="MCX3061742.1"/>
    </source>
</evidence>
<dbReference type="Proteomes" id="UP001163064">
    <property type="component" value="Unassembled WGS sequence"/>
</dbReference>
<name>A0ABT3TXG2_9ACTN</name>
<dbReference type="InterPro" id="IPR027417">
    <property type="entry name" value="P-loop_NTPase"/>
</dbReference>
<comment type="caution">
    <text evidence="1">The sequence shown here is derived from an EMBL/GenBank/DDBJ whole genome shotgun (WGS) entry which is preliminary data.</text>
</comment>
<dbReference type="EMBL" id="JAPHNL010000237">
    <property type="protein sequence ID" value="MCX3061742.1"/>
    <property type="molecule type" value="Genomic_DNA"/>
</dbReference>
<accession>A0ABT3TXG2</accession>
<feature type="non-terminal residue" evidence="1">
    <location>
        <position position="64"/>
    </location>
</feature>
<gene>
    <name evidence="1" type="ORF">OFY01_18635</name>
</gene>
<dbReference type="Gene3D" id="3.40.50.300">
    <property type="entry name" value="P-loop containing nucleotide triphosphate hydrolases"/>
    <property type="match status" value="1"/>
</dbReference>
<keyword evidence="2" id="KW-1185">Reference proteome</keyword>
<protein>
    <recommendedName>
        <fullName evidence="3">Rad50/SbcC-type AAA domain-containing protein</fullName>
    </recommendedName>
</protein>
<organism evidence="1 2">
    <name type="scientific">Streptomyces beihaiensis</name>
    <dbReference type="NCBI Taxonomy" id="2984495"/>
    <lineage>
        <taxon>Bacteria</taxon>
        <taxon>Bacillati</taxon>
        <taxon>Actinomycetota</taxon>
        <taxon>Actinomycetes</taxon>
        <taxon>Kitasatosporales</taxon>
        <taxon>Streptomycetaceae</taxon>
        <taxon>Streptomyces</taxon>
    </lineage>
</organism>
<proteinExistence type="predicted"/>
<evidence type="ECO:0000313" key="2">
    <source>
        <dbReference type="Proteomes" id="UP001163064"/>
    </source>
</evidence>
<evidence type="ECO:0008006" key="3">
    <source>
        <dbReference type="Google" id="ProtNLM"/>
    </source>
</evidence>
<reference evidence="1" key="1">
    <citation type="submission" date="2022-10" db="EMBL/GenBank/DDBJ databases">
        <title>Streptomyces beihaiensis sp. nov., a chitin degrading actinobacterium, isolated from shrimp pond soil.</title>
        <authorList>
            <person name="Xie J."/>
            <person name="Shen N."/>
        </authorList>
    </citation>
    <scope>NUCLEOTIDE SEQUENCE</scope>
    <source>
        <strain evidence="1">GXMU-J5</strain>
    </source>
</reference>